<name>A0A1H3N1N9_9BACT</name>
<dbReference type="PROSITE" id="PS50296">
    <property type="entry name" value="SUI1"/>
    <property type="match status" value="1"/>
</dbReference>
<proteinExistence type="inferred from homology"/>
<dbReference type="Pfam" id="PF01253">
    <property type="entry name" value="SUI1"/>
    <property type="match status" value="1"/>
</dbReference>
<comment type="similarity">
    <text evidence="1">Belongs to the SUI1 family.</text>
</comment>
<keyword evidence="6" id="KW-1185">Reference proteome</keyword>
<dbReference type="RefSeq" id="WP_019596969.1">
    <property type="nucleotide sequence ID" value="NZ_FNQC01000003.1"/>
</dbReference>
<evidence type="ECO:0000259" key="4">
    <source>
        <dbReference type="PROSITE" id="PS50296"/>
    </source>
</evidence>
<accession>A0A1H3N1N9</accession>
<feature type="domain" description="SUI1" evidence="4">
    <location>
        <begin position="50"/>
        <end position="110"/>
    </location>
</feature>
<dbReference type="InterPro" id="IPR050318">
    <property type="entry name" value="DENR/SUI1_TIF"/>
</dbReference>
<evidence type="ECO:0000256" key="3">
    <source>
        <dbReference type="ARBA" id="ARBA00022917"/>
    </source>
</evidence>
<comment type="caution">
    <text evidence="5">The sequence shown here is derived from an EMBL/GenBank/DDBJ whole genome shotgun (WGS) entry which is preliminary data.</text>
</comment>
<reference evidence="5 6" key="1">
    <citation type="submission" date="2016-10" db="EMBL/GenBank/DDBJ databases">
        <authorList>
            <person name="Varghese N."/>
            <person name="Submissions S."/>
        </authorList>
    </citation>
    <scope>NUCLEOTIDE SEQUENCE [LARGE SCALE GENOMIC DNA]</scope>
    <source>
        <strain evidence="5 6">DSM 17997</strain>
    </source>
</reference>
<dbReference type="InterPro" id="IPR005872">
    <property type="entry name" value="SUI1_arc_bac"/>
</dbReference>
<evidence type="ECO:0000313" key="6">
    <source>
        <dbReference type="Proteomes" id="UP000199663"/>
    </source>
</evidence>
<evidence type="ECO:0000313" key="5">
    <source>
        <dbReference type="EMBL" id="SDY82365.1"/>
    </source>
</evidence>
<dbReference type="Proteomes" id="UP000199663">
    <property type="component" value="Unassembled WGS sequence"/>
</dbReference>
<sequence length="118" mass="12788">MAKNKGSDWKSREGVVYSTSDAFEFKNSGEEEMETLPPAHQKLKVTLDKKSRGGKQVTLIEGFIGSDEDLKALGKILKNKCGVGGSAKDGEILIQGDHRDKIIGFLTQEGYKAKKSGG</sequence>
<dbReference type="SUPFAM" id="SSF55159">
    <property type="entry name" value="eIF1-like"/>
    <property type="match status" value="1"/>
</dbReference>
<evidence type="ECO:0000256" key="2">
    <source>
        <dbReference type="ARBA" id="ARBA00022845"/>
    </source>
</evidence>
<dbReference type="InterPro" id="IPR036877">
    <property type="entry name" value="SUI1_dom_sf"/>
</dbReference>
<keyword evidence="5" id="KW-0396">Initiation factor</keyword>
<keyword evidence="2" id="KW-0810">Translation regulation</keyword>
<dbReference type="PANTHER" id="PTHR12789">
    <property type="entry name" value="DENSITY-REGULATED PROTEIN HOMOLOG"/>
    <property type="match status" value="1"/>
</dbReference>
<dbReference type="PANTHER" id="PTHR12789:SF0">
    <property type="entry name" value="DENSITY-REGULATED PROTEIN"/>
    <property type="match status" value="1"/>
</dbReference>
<evidence type="ECO:0000256" key="1">
    <source>
        <dbReference type="ARBA" id="ARBA00005422"/>
    </source>
</evidence>
<dbReference type="GO" id="GO:0003743">
    <property type="term" value="F:translation initiation factor activity"/>
    <property type="evidence" value="ECO:0007669"/>
    <property type="project" value="UniProtKB-KW"/>
</dbReference>
<keyword evidence="3" id="KW-0648">Protein biosynthesis</keyword>
<dbReference type="Gene3D" id="3.30.780.10">
    <property type="entry name" value="SUI1-like domain"/>
    <property type="match status" value="1"/>
</dbReference>
<dbReference type="CDD" id="cd11567">
    <property type="entry name" value="YciH_like"/>
    <property type="match status" value="1"/>
</dbReference>
<dbReference type="InterPro" id="IPR001950">
    <property type="entry name" value="SUI1"/>
</dbReference>
<gene>
    <name evidence="5" type="ORF">SAMN05444412_10342</name>
</gene>
<dbReference type="EMBL" id="FNQC01000003">
    <property type="protein sequence ID" value="SDY82365.1"/>
    <property type="molecule type" value="Genomic_DNA"/>
</dbReference>
<organism evidence="5 6">
    <name type="scientific">Rhodonellum ikkaensis</name>
    <dbReference type="NCBI Taxonomy" id="336829"/>
    <lineage>
        <taxon>Bacteria</taxon>
        <taxon>Pseudomonadati</taxon>
        <taxon>Bacteroidota</taxon>
        <taxon>Cytophagia</taxon>
        <taxon>Cytophagales</taxon>
        <taxon>Cytophagaceae</taxon>
        <taxon>Rhodonellum</taxon>
    </lineage>
</organism>
<protein>
    <submittedName>
        <fullName evidence="5">Translation initiation factor 1</fullName>
    </submittedName>
</protein>
<dbReference type="PIRSF" id="PIRSF037511">
    <property type="entry name" value="Transl_init_SUI1_pro"/>
    <property type="match status" value="1"/>
</dbReference>